<proteinExistence type="predicted"/>
<reference evidence="2" key="1">
    <citation type="submission" date="2023-07" db="EMBL/GenBank/DDBJ databases">
        <title>Sorghum-associated microbial communities from plants grown in Nebraska, USA.</title>
        <authorList>
            <person name="Schachtman D."/>
        </authorList>
    </citation>
    <scope>NUCLEOTIDE SEQUENCE</scope>
    <source>
        <strain evidence="2">DS2360</strain>
    </source>
</reference>
<dbReference type="Proteomes" id="UP001184861">
    <property type="component" value="Unassembled WGS sequence"/>
</dbReference>
<evidence type="ECO:0000256" key="1">
    <source>
        <dbReference type="SAM" id="Phobius"/>
    </source>
</evidence>
<dbReference type="AlphaFoldDB" id="A0AAE4C3V9"/>
<evidence type="ECO:0000313" key="3">
    <source>
        <dbReference type="Proteomes" id="UP001184861"/>
    </source>
</evidence>
<organism evidence="2 3">
    <name type="scientific">Chryseobacterium rhizosphaerae</name>
    <dbReference type="NCBI Taxonomy" id="395937"/>
    <lineage>
        <taxon>Bacteria</taxon>
        <taxon>Pseudomonadati</taxon>
        <taxon>Bacteroidota</taxon>
        <taxon>Flavobacteriia</taxon>
        <taxon>Flavobacteriales</taxon>
        <taxon>Weeksellaceae</taxon>
        <taxon>Chryseobacterium group</taxon>
        <taxon>Chryseobacterium</taxon>
    </lineage>
</organism>
<comment type="caution">
    <text evidence="2">The sequence shown here is derived from an EMBL/GenBank/DDBJ whole genome shotgun (WGS) entry which is preliminary data.</text>
</comment>
<evidence type="ECO:0000313" key="2">
    <source>
        <dbReference type="EMBL" id="MDR6528976.1"/>
    </source>
</evidence>
<dbReference type="EMBL" id="JAVDQY010000007">
    <property type="protein sequence ID" value="MDR6528976.1"/>
    <property type="molecule type" value="Genomic_DNA"/>
</dbReference>
<name>A0AAE4C3V9_9FLAO</name>
<keyword evidence="1" id="KW-0472">Membrane</keyword>
<dbReference type="RefSeq" id="WP_309948191.1">
    <property type="nucleotide sequence ID" value="NZ_JAVDQY010000007.1"/>
</dbReference>
<feature type="transmembrane region" description="Helical" evidence="1">
    <location>
        <begin position="20"/>
        <end position="37"/>
    </location>
</feature>
<gene>
    <name evidence="2" type="ORF">J2787_004417</name>
</gene>
<keyword evidence="1" id="KW-1133">Transmembrane helix</keyword>
<sequence length="241" mass="27605">MSQNNFNIEKLVKEVRILKVYAVSLTVVCILFFILAFKMQSSHEKFKEIDVERINIVEKDGTLKMVISNKERQHPGMVNHKEMKPREREAGMIFFNSLGDECGGLVYDGNEKGSGMVYSVDQRSTDQVMQLQYFEGTGSDKKRVYGLKLWDRPDDFPLEAVMKFDDSLKKLNDPVASKKAYAKLREEGKFGSERFFAGKTSNGDVGVFIRDTKGKVRLRLYVDKNNQTHIENLDENGNPVK</sequence>
<keyword evidence="1" id="KW-0812">Transmembrane</keyword>
<protein>
    <submittedName>
        <fullName evidence="2">Uncharacterized protein</fullName>
    </submittedName>
</protein>
<accession>A0AAE4C3V9</accession>